<feature type="transmembrane region" description="Helical" evidence="1">
    <location>
        <begin position="148"/>
        <end position="166"/>
    </location>
</feature>
<feature type="transmembrane region" description="Helical" evidence="1">
    <location>
        <begin position="107"/>
        <end position="127"/>
    </location>
</feature>
<proteinExistence type="predicted"/>
<keyword evidence="3" id="KW-1185">Reference proteome</keyword>
<dbReference type="InterPro" id="IPR010540">
    <property type="entry name" value="CmpB_TMEM229"/>
</dbReference>
<reference evidence="2 3" key="1">
    <citation type="submission" date="2012-01" db="EMBL/GenBank/DDBJ databases">
        <title>Complete sequence of chromosome of Clostridium pasteurianum BC1.</title>
        <authorList>
            <consortium name="US DOE Joint Genome Institute"/>
            <person name="Lucas S."/>
            <person name="Han J."/>
            <person name="Lapidus A."/>
            <person name="Cheng J.-F."/>
            <person name="Goodwin L."/>
            <person name="Pitluck S."/>
            <person name="Peters L."/>
            <person name="Mikhailova N."/>
            <person name="Teshima H."/>
            <person name="Detter J.C."/>
            <person name="Han C."/>
            <person name="Tapia R."/>
            <person name="Land M."/>
            <person name="Hauser L."/>
            <person name="Kyrpides N."/>
            <person name="Ivanova N."/>
            <person name="Pagani I."/>
            <person name="Dunn J."/>
            <person name="Taghavi S."/>
            <person name="Francis A."/>
            <person name="van der Lelie D."/>
            <person name="Woyke T."/>
        </authorList>
    </citation>
    <scope>NUCLEOTIDE SEQUENCE [LARGE SCALE GENOMIC DNA]</scope>
    <source>
        <strain evidence="2 3">BC1</strain>
    </source>
</reference>
<keyword evidence="1" id="KW-1133">Transmembrane helix</keyword>
<evidence type="ECO:0000313" key="3">
    <source>
        <dbReference type="Proteomes" id="UP000013523"/>
    </source>
</evidence>
<accession>R4K9G4</accession>
<dbReference type="EMBL" id="CP003261">
    <property type="protein sequence ID" value="AGK97164.1"/>
    <property type="molecule type" value="Genomic_DNA"/>
</dbReference>
<dbReference type="Proteomes" id="UP000013523">
    <property type="component" value="Chromosome"/>
</dbReference>
<feature type="transmembrane region" description="Helical" evidence="1">
    <location>
        <begin position="79"/>
        <end position="101"/>
    </location>
</feature>
<feature type="transmembrane region" description="Helical" evidence="1">
    <location>
        <begin position="186"/>
        <end position="207"/>
    </location>
</feature>
<gene>
    <name evidence="2" type="ORF">Clopa_2298</name>
</gene>
<dbReference type="HOGENOM" id="CLU_055257_3_0_9"/>
<dbReference type="eggNOG" id="COG4905">
    <property type="taxonomic scope" value="Bacteria"/>
</dbReference>
<dbReference type="KEGG" id="cpas:Clopa_2298"/>
<evidence type="ECO:0000256" key="1">
    <source>
        <dbReference type="SAM" id="Phobius"/>
    </source>
</evidence>
<feature type="transmembrane region" description="Helical" evidence="1">
    <location>
        <begin position="46"/>
        <end position="67"/>
    </location>
</feature>
<dbReference type="PATRIC" id="fig|86416.3.peg.2280"/>
<dbReference type="AlphaFoldDB" id="R4K9G4"/>
<name>R4K9G4_CLOPA</name>
<evidence type="ECO:0000313" key="2">
    <source>
        <dbReference type="EMBL" id="AGK97164.1"/>
    </source>
</evidence>
<dbReference type="STRING" id="86416.Clopa_2298"/>
<protein>
    <submittedName>
        <fullName evidence="2">Putative membrane protein</fullName>
    </submittedName>
</protein>
<dbReference type="OrthoDB" id="9789229at2"/>
<dbReference type="RefSeq" id="WP_015615470.1">
    <property type="nucleotide sequence ID" value="NC_021182.1"/>
</dbReference>
<keyword evidence="1" id="KW-0472">Membrane</keyword>
<dbReference type="Pfam" id="PF06541">
    <property type="entry name" value="ABC_trans_CmpB"/>
    <property type="match status" value="1"/>
</dbReference>
<keyword evidence="1" id="KW-0812">Transmembrane</keyword>
<sequence>MLLNKNLLKFPKKTLEKQEFISIKDIQEQTETKSVSFAVGLNFYKLFWIFFIGDFLGVVIESIWCLITKFHFESRSGLIYGPFNPVYGFGALIAALGLNWLSKKRDLWIFIGGAILGSIFEYLCSWIQQRIFSTVSWNYGNMPFNFHGRISLLYSLFWGILALIWVKDCYPWLSSFIEKIPNKTGVYLTWMLVIFMLFNIFISAFAVERMSQRHVGIPANSSFEQFLDKHYNDKLLKKVYPNMIYVDKN</sequence>
<organism evidence="2 3">
    <name type="scientific">Clostridium pasteurianum BC1</name>
    <dbReference type="NCBI Taxonomy" id="86416"/>
    <lineage>
        <taxon>Bacteria</taxon>
        <taxon>Bacillati</taxon>
        <taxon>Bacillota</taxon>
        <taxon>Clostridia</taxon>
        <taxon>Eubacteriales</taxon>
        <taxon>Clostridiaceae</taxon>
        <taxon>Clostridium</taxon>
    </lineage>
</organism>